<keyword evidence="9" id="KW-0762">Sugar transport</keyword>
<dbReference type="AlphaFoldDB" id="A0A9Q9AD69"/>
<evidence type="ECO:0000256" key="5">
    <source>
        <dbReference type="ARBA" id="ARBA00022989"/>
    </source>
</evidence>
<dbReference type="Pfam" id="PF00083">
    <property type="entry name" value="Sugar_tr"/>
    <property type="match status" value="1"/>
</dbReference>
<dbReference type="InterPro" id="IPR036259">
    <property type="entry name" value="MFS_trans_sf"/>
</dbReference>
<keyword evidence="6 7" id="KW-0472">Membrane</keyword>
<evidence type="ECO:0000313" key="9">
    <source>
        <dbReference type="EMBL" id="USW47389.1"/>
    </source>
</evidence>
<dbReference type="OrthoDB" id="6133115at2759"/>
<proteinExistence type="inferred from homology"/>
<evidence type="ECO:0000256" key="7">
    <source>
        <dbReference type="SAM" id="Phobius"/>
    </source>
</evidence>
<feature type="domain" description="Major facilitator superfamily (MFS) profile" evidence="8">
    <location>
        <begin position="59"/>
        <end position="482"/>
    </location>
</feature>
<evidence type="ECO:0000256" key="6">
    <source>
        <dbReference type="ARBA" id="ARBA00023136"/>
    </source>
</evidence>
<feature type="transmembrane region" description="Helical" evidence="7">
    <location>
        <begin position="459"/>
        <end position="479"/>
    </location>
</feature>
<keyword evidence="10" id="KW-1185">Reference proteome</keyword>
<dbReference type="InterPro" id="IPR020846">
    <property type="entry name" value="MFS_dom"/>
</dbReference>
<gene>
    <name evidence="9" type="ORF">Slin15195_G007080</name>
</gene>
<dbReference type="Proteomes" id="UP001056384">
    <property type="component" value="Chromosome 1"/>
</dbReference>
<name>A0A9Q9AD69_9PEZI</name>
<dbReference type="GO" id="GO:0016020">
    <property type="term" value="C:membrane"/>
    <property type="evidence" value="ECO:0007669"/>
    <property type="project" value="UniProtKB-SubCell"/>
</dbReference>
<organism evidence="9 10">
    <name type="scientific">Septoria linicola</name>
    <dbReference type="NCBI Taxonomy" id="215465"/>
    <lineage>
        <taxon>Eukaryota</taxon>
        <taxon>Fungi</taxon>
        <taxon>Dikarya</taxon>
        <taxon>Ascomycota</taxon>
        <taxon>Pezizomycotina</taxon>
        <taxon>Dothideomycetes</taxon>
        <taxon>Dothideomycetidae</taxon>
        <taxon>Mycosphaerellales</taxon>
        <taxon>Mycosphaerellaceae</taxon>
        <taxon>Septoria</taxon>
    </lineage>
</organism>
<feature type="transmembrane region" description="Helical" evidence="7">
    <location>
        <begin position="357"/>
        <end position="378"/>
    </location>
</feature>
<keyword evidence="3" id="KW-0813">Transport</keyword>
<evidence type="ECO:0000256" key="3">
    <source>
        <dbReference type="ARBA" id="ARBA00022448"/>
    </source>
</evidence>
<feature type="transmembrane region" description="Helical" evidence="7">
    <location>
        <begin position="390"/>
        <end position="408"/>
    </location>
</feature>
<keyword evidence="5 7" id="KW-1133">Transmembrane helix</keyword>
<evidence type="ECO:0000256" key="1">
    <source>
        <dbReference type="ARBA" id="ARBA00004141"/>
    </source>
</evidence>
<dbReference type="SUPFAM" id="SSF103473">
    <property type="entry name" value="MFS general substrate transporter"/>
    <property type="match status" value="1"/>
</dbReference>
<dbReference type="PANTHER" id="PTHR48022">
    <property type="entry name" value="PLASTIDIC GLUCOSE TRANSPORTER 4"/>
    <property type="match status" value="1"/>
</dbReference>
<feature type="transmembrane region" description="Helical" evidence="7">
    <location>
        <begin position="326"/>
        <end position="345"/>
    </location>
</feature>
<comment type="subcellular location">
    <subcellularLocation>
        <location evidence="1">Membrane</location>
        <topology evidence="1">Multi-pass membrane protein</topology>
    </subcellularLocation>
</comment>
<accession>A0A9Q9AD69</accession>
<reference evidence="9" key="1">
    <citation type="submission" date="2022-06" db="EMBL/GenBank/DDBJ databases">
        <title>Complete genome sequences of two strains of the flax pathogen Septoria linicola.</title>
        <authorList>
            <person name="Lapalu N."/>
            <person name="Simon A."/>
            <person name="Demenou B."/>
            <person name="Paumier D."/>
            <person name="Guillot M.-P."/>
            <person name="Gout L."/>
            <person name="Valade R."/>
        </authorList>
    </citation>
    <scope>NUCLEOTIDE SEQUENCE</scope>
    <source>
        <strain evidence="9">SE15195</strain>
    </source>
</reference>
<dbReference type="EMBL" id="CP099418">
    <property type="protein sequence ID" value="USW47389.1"/>
    <property type="molecule type" value="Genomic_DNA"/>
</dbReference>
<dbReference type="PANTHER" id="PTHR48022:SF79">
    <property type="entry name" value="LACTOSE PERMEASE, PUTATIVE (AFU_ORTHOLOGUE AFUA_6G01860)-RELATED"/>
    <property type="match status" value="1"/>
</dbReference>
<feature type="transmembrane region" description="Helical" evidence="7">
    <location>
        <begin position="127"/>
        <end position="147"/>
    </location>
</feature>
<evidence type="ECO:0000256" key="2">
    <source>
        <dbReference type="ARBA" id="ARBA00010992"/>
    </source>
</evidence>
<comment type="similarity">
    <text evidence="2">Belongs to the major facilitator superfamily. Sugar transporter (TC 2.A.1.1) family.</text>
</comment>
<feature type="transmembrane region" description="Helical" evidence="7">
    <location>
        <begin position="154"/>
        <end position="174"/>
    </location>
</feature>
<evidence type="ECO:0000313" key="10">
    <source>
        <dbReference type="Proteomes" id="UP001056384"/>
    </source>
</evidence>
<keyword evidence="4 7" id="KW-0812">Transmembrane</keyword>
<dbReference type="InterPro" id="IPR050360">
    <property type="entry name" value="MFS_Sugar_Transporters"/>
</dbReference>
<protein>
    <submittedName>
        <fullName evidence="9">Major facilitator, sugar transporter, major facilitator superfamily</fullName>
    </submittedName>
</protein>
<dbReference type="FunFam" id="1.20.1250.20:FF:000134">
    <property type="entry name" value="MFS sugar transporter protein"/>
    <property type="match status" value="1"/>
</dbReference>
<sequence length="522" mass="57509">MSRTEQGVEMMTSEAHYMTRTSEVPERTFEVQGNVDYLAAVMVTPLNAWFRTSFELYSILLIACLNATASGFDSSIFSTINAMDQYKAFFHQKETGSSTGIIFAIYTLGSLSGAVFTGPVLDLLGRGVGIGAGAVIIMTGAIVTTAARSEAYLLVGRLILGLGIALGTSAAPTYAIELAPPQWRARVTGYYNSFFYSGSILATGVTYATAKISGSLSWRLPLTLQCIPPLFILAGSFCIPESPRWLCSHGRFEEATKILAKHHGAGNANHPLVQLELRELREFTANQKMRAWWDWRELVQTHSARWRLLMVTLMSYGSQLSGNSCLTYYLPTIIVSCAGALFGSATNDRFGRRTKLWIGSFALAGLFAAVTGISSQFASRQTAAEIGRDLSNAGVSMIFLFEFVYSFVYTPLTATYCAESLDNHTRATGMGIHVMMNNTANFYNTYVTAVALEAIAWKYYLVFVSLNVIYGFLWFFLGVETRRRTLEELQEVFEARWPPSASLTKYSIIRVPNGQSDRTATA</sequence>
<evidence type="ECO:0000259" key="8">
    <source>
        <dbReference type="PROSITE" id="PS50850"/>
    </source>
</evidence>
<dbReference type="InterPro" id="IPR005828">
    <property type="entry name" value="MFS_sugar_transport-like"/>
</dbReference>
<feature type="transmembrane region" description="Helical" evidence="7">
    <location>
        <begin position="101"/>
        <end position="121"/>
    </location>
</feature>
<feature type="transmembrane region" description="Helical" evidence="7">
    <location>
        <begin position="56"/>
        <end position="80"/>
    </location>
</feature>
<dbReference type="PROSITE" id="PS50850">
    <property type="entry name" value="MFS"/>
    <property type="match status" value="1"/>
</dbReference>
<evidence type="ECO:0000256" key="4">
    <source>
        <dbReference type="ARBA" id="ARBA00022692"/>
    </source>
</evidence>
<dbReference type="Gene3D" id="1.20.1250.20">
    <property type="entry name" value="MFS general substrate transporter like domains"/>
    <property type="match status" value="1"/>
</dbReference>
<feature type="transmembrane region" description="Helical" evidence="7">
    <location>
        <begin position="194"/>
        <end position="210"/>
    </location>
</feature>
<dbReference type="GO" id="GO:0005351">
    <property type="term" value="F:carbohydrate:proton symporter activity"/>
    <property type="evidence" value="ECO:0007669"/>
    <property type="project" value="TreeGrafter"/>
</dbReference>